<sequence>MAVLCALALGAIPVAGAQTVQLAKVSQGGTGTFAYTMTNLSDAADSIVTTTAGTPTLSTQVSTVAIPALPVSITEAANPVFELDGASCSDTNAAVTGNPASFGTLAGNTLVIAPANLLPDAAIVCTFTNLLIADVSVAKSATPGTVRTGGVVSYTLTVNNAGPGNVTGVQLSDTPGAGLDCTAPSPTAACSASGGASCPGGGATVPVNDLVGAGVTIPDLPAGGQVVVTLQCTVTASGQ</sequence>
<dbReference type="Pfam" id="PF24514">
    <property type="entry name" value="SpaA_4"/>
    <property type="match status" value="1"/>
</dbReference>
<dbReference type="Gene3D" id="2.60.40.10">
    <property type="entry name" value="Immunoglobulins"/>
    <property type="match status" value="1"/>
</dbReference>
<accession>A0A0E3UN67</accession>
<feature type="domain" description="DUF11" evidence="2">
    <location>
        <begin position="134"/>
        <end position="238"/>
    </location>
</feature>
<dbReference type="PATRIC" id="fig|314722.6.peg.1660"/>
<dbReference type="InterPro" id="IPR013783">
    <property type="entry name" value="Ig-like_fold"/>
</dbReference>
<feature type="signal peptide" evidence="1">
    <location>
        <begin position="1"/>
        <end position="17"/>
    </location>
</feature>
<feature type="chain" id="PRO_5002412917" evidence="1">
    <location>
        <begin position="18"/>
        <end position="239"/>
    </location>
</feature>
<gene>
    <name evidence="4" type="ORF">WQ53_07745</name>
</gene>
<evidence type="ECO:0000259" key="3">
    <source>
        <dbReference type="Pfam" id="PF24514"/>
    </source>
</evidence>
<feature type="domain" description="SpaA-like prealbumin fold" evidence="3">
    <location>
        <begin position="20"/>
        <end position="129"/>
    </location>
</feature>
<evidence type="ECO:0000256" key="1">
    <source>
        <dbReference type="SAM" id="SignalP"/>
    </source>
</evidence>
<keyword evidence="5" id="KW-1185">Reference proteome</keyword>
<proteinExistence type="predicted"/>
<dbReference type="KEGG" id="psuw:WQ53_07745"/>
<evidence type="ECO:0000313" key="5">
    <source>
        <dbReference type="Proteomes" id="UP000033067"/>
    </source>
</evidence>
<dbReference type="InterPro" id="IPR055371">
    <property type="entry name" value="SpaA_PFL_dom_4"/>
</dbReference>
<dbReference type="Pfam" id="PF01345">
    <property type="entry name" value="DUF11"/>
    <property type="match status" value="1"/>
</dbReference>
<name>A0A0E3UN67_9GAMM</name>
<organism evidence="4 5">
    <name type="scientific">Pseudoxanthomonas suwonensis</name>
    <dbReference type="NCBI Taxonomy" id="314722"/>
    <lineage>
        <taxon>Bacteria</taxon>
        <taxon>Pseudomonadati</taxon>
        <taxon>Pseudomonadota</taxon>
        <taxon>Gammaproteobacteria</taxon>
        <taxon>Lysobacterales</taxon>
        <taxon>Lysobacteraceae</taxon>
        <taxon>Pseudoxanthomonas</taxon>
    </lineage>
</organism>
<evidence type="ECO:0000313" key="4">
    <source>
        <dbReference type="EMBL" id="AKC86670.1"/>
    </source>
</evidence>
<dbReference type="Proteomes" id="UP000033067">
    <property type="component" value="Chromosome"/>
</dbReference>
<dbReference type="InterPro" id="IPR047589">
    <property type="entry name" value="DUF11_rpt"/>
</dbReference>
<dbReference type="AlphaFoldDB" id="A0A0E3UN67"/>
<keyword evidence="1" id="KW-0732">Signal</keyword>
<evidence type="ECO:0000259" key="2">
    <source>
        <dbReference type="Pfam" id="PF01345"/>
    </source>
</evidence>
<reference evidence="4 5" key="1">
    <citation type="journal article" date="2015" name="Genome Announc.">
        <title>Complete Genome Sequence of Pseudoxanthomonas suwonensis Strain J1, a Cellulose-Degrading Bacterium Isolated from Leaf- and Wood-Enriched Soil.</title>
        <authorList>
            <person name="Hou L."/>
            <person name="Jiang J."/>
            <person name="Xu Z."/>
            <person name="Zhou Y."/>
            <person name="Leung F.C."/>
        </authorList>
    </citation>
    <scope>NUCLEOTIDE SEQUENCE [LARGE SCALE GENOMIC DNA]</scope>
    <source>
        <strain evidence="4 5">J1</strain>
    </source>
</reference>
<dbReference type="InterPro" id="IPR001434">
    <property type="entry name" value="OmcB-like_DUF11"/>
</dbReference>
<protein>
    <submittedName>
        <fullName evidence="4">Uncharacterized protein</fullName>
    </submittedName>
</protein>
<dbReference type="NCBIfam" id="TIGR01451">
    <property type="entry name" value="B_ant_repeat"/>
    <property type="match status" value="1"/>
</dbReference>
<dbReference type="EMBL" id="CP011144">
    <property type="protein sequence ID" value="AKC86670.1"/>
    <property type="molecule type" value="Genomic_DNA"/>
</dbReference>